<dbReference type="Pfam" id="PF00528">
    <property type="entry name" value="BPD_transp_1"/>
    <property type="match status" value="1"/>
</dbReference>
<evidence type="ECO:0000256" key="5">
    <source>
        <dbReference type="ARBA" id="ARBA00022989"/>
    </source>
</evidence>
<keyword evidence="6 7" id="KW-0472">Membrane</keyword>
<evidence type="ECO:0000256" key="1">
    <source>
        <dbReference type="ARBA" id="ARBA00004651"/>
    </source>
</evidence>
<comment type="caution">
    <text evidence="9">The sequence shown here is derived from an EMBL/GenBank/DDBJ whole genome shotgun (WGS) entry which is preliminary data.</text>
</comment>
<reference evidence="9 10" key="1">
    <citation type="submission" date="2019-12" db="EMBL/GenBank/DDBJ databases">
        <title>Whole-genome analyses of novel actinobacteria.</title>
        <authorList>
            <person name="Sahin N."/>
            <person name="Saygin H."/>
        </authorList>
    </citation>
    <scope>NUCLEOTIDE SEQUENCE [LARGE SCALE GENOMIC DNA]</scope>
    <source>
        <strain evidence="9 10">KC615</strain>
    </source>
</reference>
<dbReference type="SUPFAM" id="SSF161098">
    <property type="entry name" value="MetI-like"/>
    <property type="match status" value="1"/>
</dbReference>
<evidence type="ECO:0000256" key="7">
    <source>
        <dbReference type="RuleBase" id="RU363032"/>
    </source>
</evidence>
<evidence type="ECO:0000256" key="3">
    <source>
        <dbReference type="ARBA" id="ARBA00022475"/>
    </source>
</evidence>
<feature type="transmembrane region" description="Helical" evidence="7">
    <location>
        <begin position="218"/>
        <end position="239"/>
    </location>
</feature>
<accession>A0A6I4VU71</accession>
<comment type="similarity">
    <text evidence="7">Belongs to the binding-protein-dependent transport system permease family.</text>
</comment>
<feature type="transmembrane region" description="Helical" evidence="7">
    <location>
        <begin position="7"/>
        <end position="26"/>
    </location>
</feature>
<dbReference type="GO" id="GO:0005886">
    <property type="term" value="C:plasma membrane"/>
    <property type="evidence" value="ECO:0007669"/>
    <property type="project" value="UniProtKB-SubCell"/>
</dbReference>
<keyword evidence="5 7" id="KW-1133">Transmembrane helix</keyword>
<sequence>MKHKAFYLLFSIGVILLGWSSITYFGNFTVWQLPSPIVVGKELWQSIHSSSYLIDVRATFFIASTGFLLSILVGVGIATLLHFSPLLKKLVMPSLLLSQNIPVIVLAPLLVIWLGFGVTAKLVVVVLVCFFPITIAMVDAFDQVDRNLKRYLEMAGATKWEKFVSLSFPSAIPVLFSSCKVSATYSVMGAVVAEWLGTEHGLGMIMTQAASSFRTDRVFVAIIFIVLLSACFFLLIWLAELSWKHKRRLR</sequence>
<dbReference type="GO" id="GO:0055085">
    <property type="term" value="P:transmembrane transport"/>
    <property type="evidence" value="ECO:0007669"/>
    <property type="project" value="InterPro"/>
</dbReference>
<dbReference type="InterPro" id="IPR035906">
    <property type="entry name" value="MetI-like_sf"/>
</dbReference>
<dbReference type="Gene3D" id="1.10.3720.10">
    <property type="entry name" value="MetI-like"/>
    <property type="match status" value="1"/>
</dbReference>
<feature type="transmembrane region" description="Helical" evidence="7">
    <location>
        <begin position="60"/>
        <end position="83"/>
    </location>
</feature>
<evidence type="ECO:0000313" key="10">
    <source>
        <dbReference type="Proteomes" id="UP000430692"/>
    </source>
</evidence>
<dbReference type="CDD" id="cd06261">
    <property type="entry name" value="TM_PBP2"/>
    <property type="match status" value="1"/>
</dbReference>
<evidence type="ECO:0000256" key="6">
    <source>
        <dbReference type="ARBA" id="ARBA00023136"/>
    </source>
</evidence>
<evidence type="ECO:0000256" key="2">
    <source>
        <dbReference type="ARBA" id="ARBA00022448"/>
    </source>
</evidence>
<name>A0A6I4VU71_9BACL</name>
<organism evidence="9 10">
    <name type="scientific">Shimazuella alba</name>
    <dbReference type="NCBI Taxonomy" id="2690964"/>
    <lineage>
        <taxon>Bacteria</taxon>
        <taxon>Bacillati</taxon>
        <taxon>Bacillota</taxon>
        <taxon>Bacilli</taxon>
        <taxon>Bacillales</taxon>
        <taxon>Thermoactinomycetaceae</taxon>
        <taxon>Shimazuella</taxon>
    </lineage>
</organism>
<keyword evidence="10" id="KW-1185">Reference proteome</keyword>
<dbReference type="PANTHER" id="PTHR30151:SF20">
    <property type="entry name" value="ABC TRANSPORTER PERMEASE PROTEIN HI_0355-RELATED"/>
    <property type="match status" value="1"/>
</dbReference>
<keyword evidence="3" id="KW-1003">Cell membrane</keyword>
<feature type="transmembrane region" description="Helical" evidence="7">
    <location>
        <begin position="122"/>
        <end position="141"/>
    </location>
</feature>
<evidence type="ECO:0000259" key="8">
    <source>
        <dbReference type="PROSITE" id="PS50928"/>
    </source>
</evidence>
<feature type="transmembrane region" description="Helical" evidence="7">
    <location>
        <begin position="95"/>
        <end position="116"/>
    </location>
</feature>
<keyword evidence="4 7" id="KW-0812">Transmembrane</keyword>
<comment type="subcellular location">
    <subcellularLocation>
        <location evidence="1 7">Cell membrane</location>
        <topology evidence="1 7">Multi-pass membrane protein</topology>
    </subcellularLocation>
</comment>
<gene>
    <name evidence="9" type="ORF">GSM42_15625</name>
</gene>
<protein>
    <submittedName>
        <fullName evidence="9">ABC transporter permease subunit</fullName>
    </submittedName>
</protein>
<dbReference type="EMBL" id="WUUL01000011">
    <property type="protein sequence ID" value="MXQ55117.1"/>
    <property type="molecule type" value="Genomic_DNA"/>
</dbReference>
<dbReference type="Proteomes" id="UP000430692">
    <property type="component" value="Unassembled WGS sequence"/>
</dbReference>
<keyword evidence="2 7" id="KW-0813">Transport</keyword>
<dbReference type="AlphaFoldDB" id="A0A6I4VU71"/>
<feature type="domain" description="ABC transmembrane type-1" evidence="8">
    <location>
        <begin position="56"/>
        <end position="236"/>
    </location>
</feature>
<evidence type="ECO:0000256" key="4">
    <source>
        <dbReference type="ARBA" id="ARBA00022692"/>
    </source>
</evidence>
<dbReference type="PANTHER" id="PTHR30151">
    <property type="entry name" value="ALKANE SULFONATE ABC TRANSPORTER-RELATED, MEMBRANE SUBUNIT"/>
    <property type="match status" value="1"/>
</dbReference>
<proteinExistence type="inferred from homology"/>
<evidence type="ECO:0000313" key="9">
    <source>
        <dbReference type="EMBL" id="MXQ55117.1"/>
    </source>
</evidence>
<dbReference type="PROSITE" id="PS50928">
    <property type="entry name" value="ABC_TM1"/>
    <property type="match status" value="1"/>
</dbReference>
<dbReference type="InterPro" id="IPR000515">
    <property type="entry name" value="MetI-like"/>
</dbReference>